<dbReference type="AlphaFoldDB" id="A0A4S3KVZ5"/>
<keyword evidence="6 9" id="KW-0456">Lyase</keyword>
<evidence type="ECO:0000256" key="6">
    <source>
        <dbReference type="ARBA" id="ARBA00023239"/>
    </source>
</evidence>
<dbReference type="Pfam" id="PF00977">
    <property type="entry name" value="His_biosynth"/>
    <property type="match status" value="1"/>
</dbReference>
<evidence type="ECO:0000256" key="1">
    <source>
        <dbReference type="ARBA" id="ARBA00005091"/>
    </source>
</evidence>
<dbReference type="InterPro" id="IPR006062">
    <property type="entry name" value="His_biosynth"/>
</dbReference>
<dbReference type="OrthoDB" id="9781903at2"/>
<name>A0A4S3KVZ5_9GAMM</name>
<dbReference type="InterPro" id="IPR011060">
    <property type="entry name" value="RibuloseP-bd_barrel"/>
</dbReference>
<evidence type="ECO:0000256" key="7">
    <source>
        <dbReference type="ARBA" id="ARBA00025475"/>
    </source>
</evidence>
<evidence type="ECO:0000256" key="2">
    <source>
        <dbReference type="ARBA" id="ARBA00009667"/>
    </source>
</evidence>
<keyword evidence="12" id="KW-1185">Reference proteome</keyword>
<dbReference type="InterPro" id="IPR004651">
    <property type="entry name" value="HisF"/>
</dbReference>
<gene>
    <name evidence="9" type="primary">hisF</name>
    <name evidence="11" type="ORF">EDC25_11252</name>
</gene>
<feature type="active site" evidence="9">
    <location>
        <position position="11"/>
    </location>
</feature>
<dbReference type="PANTHER" id="PTHR21235">
    <property type="entry name" value="IMIDAZOLE GLYCEROL PHOSPHATE SYNTHASE SUBUNIT HISF/H IGP SYNTHASE SUBUNIT HISF/H"/>
    <property type="match status" value="1"/>
</dbReference>
<evidence type="ECO:0000256" key="3">
    <source>
        <dbReference type="ARBA" id="ARBA00011152"/>
    </source>
</evidence>
<dbReference type="GO" id="GO:0016829">
    <property type="term" value="F:lyase activity"/>
    <property type="evidence" value="ECO:0007669"/>
    <property type="project" value="UniProtKB-KW"/>
</dbReference>
<comment type="similarity">
    <text evidence="2 9 10">Belongs to the HisA/HisF family.</text>
</comment>
<dbReference type="EC" id="4.3.2.10" evidence="9"/>
<dbReference type="PANTHER" id="PTHR21235:SF2">
    <property type="entry name" value="IMIDAZOLE GLYCEROL PHOSPHATE SYNTHASE HISHF"/>
    <property type="match status" value="1"/>
</dbReference>
<evidence type="ECO:0000313" key="12">
    <source>
        <dbReference type="Proteomes" id="UP000294599"/>
    </source>
</evidence>
<keyword evidence="9" id="KW-0963">Cytoplasm</keyword>
<accession>A0A4S3KVZ5</accession>
<dbReference type="NCBIfam" id="TIGR00735">
    <property type="entry name" value="hisF"/>
    <property type="match status" value="1"/>
</dbReference>
<dbReference type="GO" id="GO:0005737">
    <property type="term" value="C:cytoplasm"/>
    <property type="evidence" value="ECO:0007669"/>
    <property type="project" value="UniProtKB-SubCell"/>
</dbReference>
<reference evidence="11 12" key="1">
    <citation type="submission" date="2019-03" db="EMBL/GenBank/DDBJ databases">
        <title>Genomic Encyclopedia of Type Strains, Phase IV (KMG-IV): sequencing the most valuable type-strain genomes for metagenomic binning, comparative biology and taxonomic classification.</title>
        <authorList>
            <person name="Goeker M."/>
        </authorList>
    </citation>
    <scope>NUCLEOTIDE SEQUENCE [LARGE SCALE GENOMIC DNA]</scope>
    <source>
        <strain evidence="11 12">DSM 21944</strain>
    </source>
</reference>
<proteinExistence type="inferred from homology"/>
<evidence type="ECO:0000256" key="9">
    <source>
        <dbReference type="HAMAP-Rule" id="MF_01013"/>
    </source>
</evidence>
<dbReference type="InterPro" id="IPR013785">
    <property type="entry name" value="Aldolase_TIM"/>
</dbReference>
<dbReference type="GO" id="GO:0000107">
    <property type="term" value="F:imidazoleglycerol-phosphate synthase activity"/>
    <property type="evidence" value="ECO:0007669"/>
    <property type="project" value="UniProtKB-UniRule"/>
</dbReference>
<feature type="active site" evidence="9">
    <location>
        <position position="130"/>
    </location>
</feature>
<evidence type="ECO:0000256" key="5">
    <source>
        <dbReference type="ARBA" id="ARBA00023102"/>
    </source>
</evidence>
<protein>
    <recommendedName>
        <fullName evidence="9">Imidazole glycerol phosphate synthase subunit HisF</fullName>
        <ecNumber evidence="9">4.3.2.10</ecNumber>
    </recommendedName>
    <alternativeName>
        <fullName evidence="9">IGP synthase cyclase subunit</fullName>
    </alternativeName>
    <alternativeName>
        <fullName evidence="9">IGP synthase subunit HisF</fullName>
    </alternativeName>
    <alternativeName>
        <fullName evidence="9">ImGP synthase subunit HisF</fullName>
        <shortName evidence="9">IGPS subunit HisF</shortName>
    </alternativeName>
</protein>
<dbReference type="EMBL" id="SMAF01000012">
    <property type="protein sequence ID" value="TCS97571.1"/>
    <property type="molecule type" value="Genomic_DNA"/>
</dbReference>
<evidence type="ECO:0000313" key="11">
    <source>
        <dbReference type="EMBL" id="TCS97571.1"/>
    </source>
</evidence>
<comment type="pathway">
    <text evidence="1 9">Amino-acid biosynthesis; L-histidine biosynthesis; L-histidine from 5-phospho-alpha-D-ribose 1-diphosphate: step 5/9.</text>
</comment>
<dbReference type="CDD" id="cd04731">
    <property type="entry name" value="HisF"/>
    <property type="match status" value="1"/>
</dbReference>
<dbReference type="RefSeq" id="WP_123523064.1">
    <property type="nucleotide sequence ID" value="NZ_JBHLWF010000014.1"/>
</dbReference>
<dbReference type="InterPro" id="IPR050064">
    <property type="entry name" value="IGPS_HisA/HisF"/>
</dbReference>
<evidence type="ECO:0000256" key="8">
    <source>
        <dbReference type="ARBA" id="ARBA00047838"/>
    </source>
</evidence>
<evidence type="ECO:0000256" key="10">
    <source>
        <dbReference type="RuleBase" id="RU003657"/>
    </source>
</evidence>
<dbReference type="Gene3D" id="3.20.20.70">
    <property type="entry name" value="Aldolase class I"/>
    <property type="match status" value="1"/>
</dbReference>
<keyword evidence="5 9" id="KW-0368">Histidine biosynthesis</keyword>
<organism evidence="11 12">
    <name type="scientific">Pseudofulvimonas gallinarii</name>
    <dbReference type="NCBI Taxonomy" id="634155"/>
    <lineage>
        <taxon>Bacteria</taxon>
        <taxon>Pseudomonadati</taxon>
        <taxon>Pseudomonadota</taxon>
        <taxon>Gammaproteobacteria</taxon>
        <taxon>Lysobacterales</taxon>
        <taxon>Rhodanobacteraceae</taxon>
        <taxon>Pseudofulvimonas</taxon>
    </lineage>
</organism>
<comment type="catalytic activity">
    <reaction evidence="8 9">
        <text>5-[(5-phospho-1-deoxy-D-ribulos-1-ylimino)methylamino]-1-(5-phospho-beta-D-ribosyl)imidazole-4-carboxamide + L-glutamine = D-erythro-1-(imidazol-4-yl)glycerol 3-phosphate + 5-amino-1-(5-phospho-beta-D-ribosyl)imidazole-4-carboxamide + L-glutamate + H(+)</text>
        <dbReference type="Rhea" id="RHEA:24793"/>
        <dbReference type="ChEBI" id="CHEBI:15378"/>
        <dbReference type="ChEBI" id="CHEBI:29985"/>
        <dbReference type="ChEBI" id="CHEBI:58278"/>
        <dbReference type="ChEBI" id="CHEBI:58359"/>
        <dbReference type="ChEBI" id="CHEBI:58475"/>
        <dbReference type="ChEBI" id="CHEBI:58525"/>
        <dbReference type="EC" id="4.3.2.10"/>
    </reaction>
</comment>
<keyword evidence="4 9" id="KW-0028">Amino-acid biosynthesis</keyword>
<sequence>MLARRIIPCLDVANGVVVKGVRFGDHRVVGDIVALAQRYAAEGADELVFYDITASPERRRVDVAWIERVADCLDIPFCVAGGISSVDDAGAVLAAGADKVSINSPALRRPALIEELAARFGSQCVVIGMDTVDGRLRRDSGRPERASDSGLELLDWVREVESRGAGEIVLNCISADGTREGYDLATTRSVRAATRLPLVASGGAGRAGHFAAVLEEAGADAALAASVFHSGEIRIPDLKRTLLARGIRIRPVPPGGLQGAA</sequence>
<dbReference type="GO" id="GO:0000105">
    <property type="term" value="P:L-histidine biosynthetic process"/>
    <property type="evidence" value="ECO:0007669"/>
    <property type="project" value="UniProtKB-UniRule"/>
</dbReference>
<dbReference type="SUPFAM" id="SSF51366">
    <property type="entry name" value="Ribulose-phoshate binding barrel"/>
    <property type="match status" value="1"/>
</dbReference>
<dbReference type="Proteomes" id="UP000294599">
    <property type="component" value="Unassembled WGS sequence"/>
</dbReference>
<comment type="subunit">
    <text evidence="3 9">Heterodimer of HisH and HisF.</text>
</comment>
<comment type="function">
    <text evidence="7 9">IGPS catalyzes the conversion of PRFAR and glutamine to IGP, AICAR and glutamate. The HisF subunit catalyzes the cyclization activity that produces IGP and AICAR from PRFAR using the ammonia provided by the HisH subunit.</text>
</comment>
<dbReference type="HAMAP" id="MF_01013">
    <property type="entry name" value="HisF"/>
    <property type="match status" value="1"/>
</dbReference>
<evidence type="ECO:0000256" key="4">
    <source>
        <dbReference type="ARBA" id="ARBA00022605"/>
    </source>
</evidence>
<comment type="caution">
    <text evidence="11">The sequence shown here is derived from an EMBL/GenBank/DDBJ whole genome shotgun (WGS) entry which is preliminary data.</text>
</comment>
<dbReference type="UniPathway" id="UPA00031">
    <property type="reaction ID" value="UER00010"/>
</dbReference>
<comment type="subcellular location">
    <subcellularLocation>
        <location evidence="9">Cytoplasm</location>
    </subcellularLocation>
</comment>